<dbReference type="RefSeq" id="WP_009314509.1">
    <property type="nucleotide sequence ID" value="NZ_AEJC01000281.1"/>
</dbReference>
<evidence type="ECO:0000313" key="2">
    <source>
        <dbReference type="Proteomes" id="UP000010411"/>
    </source>
</evidence>
<dbReference type="OrthoDB" id="4176749at2"/>
<name>L1KXM0_9ACTN</name>
<sequence>MGRPESPLTGPPRRIALAAHLREMRDLAGITYAEMALHPLLIPEATLKRTASDRGGVPRWHRVEEYRDICIDLADKEVSWKVMTRGMQLRTLWVAARMEERGTLHLPRPRPQFVVDQADLSHALYSLYEHQGAPPLRELQELAGGAVHLPLTTAARVVKRQTLPADEKQYTAFLRGCRVHDRRQPDWFRAWEKVVLSKHRHTAPMDEWSDEHRHTALTGKQFIEELFSRKPV</sequence>
<evidence type="ECO:0000313" key="1">
    <source>
        <dbReference type="EMBL" id="EKX65586.1"/>
    </source>
</evidence>
<accession>L1KXM0</accession>
<dbReference type="PATRIC" id="fig|698759.3.peg.3789"/>
<comment type="caution">
    <text evidence="1">The sequence shown here is derived from an EMBL/GenBank/DDBJ whole genome shotgun (WGS) entry which is preliminary data.</text>
</comment>
<gene>
    <name evidence="1" type="ORF">STRIP9103_09686</name>
</gene>
<dbReference type="EMBL" id="AEJC01000281">
    <property type="protein sequence ID" value="EKX65586.1"/>
    <property type="molecule type" value="Genomic_DNA"/>
</dbReference>
<protein>
    <submittedName>
        <fullName evidence="1">Uncharacterized protein</fullName>
    </submittedName>
</protein>
<reference evidence="1 2" key="1">
    <citation type="submission" date="2012-11" db="EMBL/GenBank/DDBJ databases">
        <authorList>
            <person name="Huguet-Tapia J.C."/>
            <person name="Durkin A.S."/>
            <person name="Pettis G.S."/>
            <person name="Badger J.H."/>
        </authorList>
    </citation>
    <scope>NUCLEOTIDE SEQUENCE [LARGE SCALE GENOMIC DNA]</scope>
    <source>
        <strain evidence="1 2">91-03</strain>
    </source>
</reference>
<proteinExistence type="predicted"/>
<dbReference type="Proteomes" id="UP000010411">
    <property type="component" value="Unassembled WGS sequence"/>
</dbReference>
<keyword evidence="2" id="KW-1185">Reference proteome</keyword>
<dbReference type="AlphaFoldDB" id="L1KXM0"/>
<organism evidence="1 2">
    <name type="scientific">Streptomyces ipomoeae 91-03</name>
    <dbReference type="NCBI Taxonomy" id="698759"/>
    <lineage>
        <taxon>Bacteria</taxon>
        <taxon>Bacillati</taxon>
        <taxon>Actinomycetota</taxon>
        <taxon>Actinomycetes</taxon>
        <taxon>Kitasatosporales</taxon>
        <taxon>Streptomycetaceae</taxon>
        <taxon>Streptomyces</taxon>
    </lineage>
</organism>